<dbReference type="WBParaSite" id="Hba_01265">
    <property type="protein sequence ID" value="Hba_01265"/>
    <property type="gene ID" value="Hba_01265"/>
</dbReference>
<dbReference type="AlphaFoldDB" id="A0A1I7W9E5"/>
<dbReference type="Proteomes" id="UP000095283">
    <property type="component" value="Unplaced"/>
</dbReference>
<feature type="transmembrane region" description="Helical" evidence="1">
    <location>
        <begin position="5"/>
        <end position="23"/>
    </location>
</feature>
<keyword evidence="1" id="KW-1133">Transmembrane helix</keyword>
<keyword evidence="1" id="KW-0812">Transmembrane</keyword>
<sequence length="254" mass="29809">MNYRYYLILLIAYLFLRLFFPVYEDGNPYLISAKCELVNVLTLKKVYSTIDEKHEFIITSLPPRTVPQCWHACSLFFFIKSDTYTSVKDVTYDNYSPWSRKDAYLTAISEEKKLPAIRPKWLSETCDGLTLKLYRVSNPECLEFKKLVNYCISSHLNEHSSIVPPVIIQYFTSFTALNYHNSLNSRTLSQARRYLREKDIHIKDLLLTLFYTICSNFTMLEQRSYQLLDNLEDQLLLAFDSYGSTKSMSYSKGE</sequence>
<evidence type="ECO:0000313" key="3">
    <source>
        <dbReference type="WBParaSite" id="Hba_01265"/>
    </source>
</evidence>
<proteinExistence type="predicted"/>
<organism evidence="2 3">
    <name type="scientific">Heterorhabditis bacteriophora</name>
    <name type="common">Entomopathogenic nematode worm</name>
    <dbReference type="NCBI Taxonomy" id="37862"/>
    <lineage>
        <taxon>Eukaryota</taxon>
        <taxon>Metazoa</taxon>
        <taxon>Ecdysozoa</taxon>
        <taxon>Nematoda</taxon>
        <taxon>Chromadorea</taxon>
        <taxon>Rhabditida</taxon>
        <taxon>Rhabditina</taxon>
        <taxon>Rhabditomorpha</taxon>
        <taxon>Strongyloidea</taxon>
        <taxon>Heterorhabditidae</taxon>
        <taxon>Heterorhabditis</taxon>
    </lineage>
</organism>
<reference evidence="3" key="1">
    <citation type="submission" date="2016-11" db="UniProtKB">
        <authorList>
            <consortium name="WormBaseParasite"/>
        </authorList>
    </citation>
    <scope>IDENTIFICATION</scope>
</reference>
<protein>
    <submittedName>
        <fullName evidence="3">Envelope glycoprotein L</fullName>
    </submittedName>
</protein>
<accession>A0A1I7W9E5</accession>
<evidence type="ECO:0000313" key="2">
    <source>
        <dbReference type="Proteomes" id="UP000095283"/>
    </source>
</evidence>
<name>A0A1I7W9E5_HETBA</name>
<keyword evidence="1" id="KW-0472">Membrane</keyword>
<keyword evidence="2" id="KW-1185">Reference proteome</keyword>
<evidence type="ECO:0000256" key="1">
    <source>
        <dbReference type="SAM" id="Phobius"/>
    </source>
</evidence>